<dbReference type="InterPro" id="IPR043741">
    <property type="entry name" value="DUF5686"/>
</dbReference>
<evidence type="ECO:0000313" key="3">
    <source>
        <dbReference type="Proteomes" id="UP000253517"/>
    </source>
</evidence>
<reference evidence="2 3" key="1">
    <citation type="submission" date="2018-07" db="EMBL/GenBank/DDBJ databases">
        <title>Genomic Encyclopedia of Type Strains, Phase IV (KMG-IV): sequencing the most valuable type-strain genomes for metagenomic binning, comparative biology and taxonomic classification.</title>
        <authorList>
            <person name="Goeker M."/>
        </authorList>
    </citation>
    <scope>NUCLEOTIDE SEQUENCE [LARGE SCALE GENOMIC DNA]</scope>
    <source>
        <strain evidence="2 3">DSM 21410</strain>
    </source>
</reference>
<dbReference type="Pfam" id="PF18939">
    <property type="entry name" value="DUF5686"/>
    <property type="match status" value="1"/>
</dbReference>
<dbReference type="Proteomes" id="UP000253517">
    <property type="component" value="Unassembled WGS sequence"/>
</dbReference>
<dbReference type="AlphaFoldDB" id="A0A369A7X1"/>
<name>A0A369A7X1_9FLAO</name>
<keyword evidence="1" id="KW-0732">Signal</keyword>
<keyword evidence="3" id="KW-1185">Reference proteome</keyword>
<evidence type="ECO:0000256" key="1">
    <source>
        <dbReference type="SAM" id="SignalP"/>
    </source>
</evidence>
<protein>
    <submittedName>
        <fullName evidence="2">Uncharacterized protein</fullName>
    </submittedName>
</protein>
<evidence type="ECO:0000313" key="2">
    <source>
        <dbReference type="EMBL" id="RCX05462.1"/>
    </source>
</evidence>
<feature type="chain" id="PRO_5016711498" evidence="1">
    <location>
        <begin position="28"/>
        <end position="738"/>
    </location>
</feature>
<proteinExistence type="predicted"/>
<dbReference type="EMBL" id="QPJS01000001">
    <property type="protein sequence ID" value="RCX05462.1"/>
    <property type="molecule type" value="Genomic_DNA"/>
</dbReference>
<gene>
    <name evidence="2" type="ORF">DES35_101748</name>
</gene>
<accession>A0A369A7X1</accession>
<sequence>MNNPVPAVRLACSAVFLFYALTSDLCAQVLDVSSQAELNQLLFRLLEQSHEVQRRIADVQSSYFKSSEIYIDNYPEKIPFLSGIVFPPHSDTGIIYARWLQGDWIIRKKDKFQSINRKIELGKVRNYPIKGIEEYLINPYKKYNTLPYVENNFYMLPFHEENLSKYTFEIYSKEKGVFNVFYKLNFKPKNEFGSFVSGTALIDSASAQIVFLHLNIYAQNKLNLADSLTIAVKFTEHNKFYLPEKYQYIYYYSIRGYSGRHELFVSIRYGEAEESNPSIRDIKIKMQNPGIFSYHELDQNTLQLYTEDSVYEYRRSKGLVADSILSYAVRNPFRTVVLSGLKYPAFNANGLMNFAPLWTGFGFNAVESFYLRLRMKISLNNPQNFTHELDLRPSLAENTLRWKQTFTWEYLHRLNGKGEVSFGNYIFQINENDPVLPVINSFYSLFLNQNFASYYQKSFVKGTFSISAGAFDFRLITEYSDRNPLFNNLERSPLFRTGKYLANNPDRPPVIDASGFVKHSGLTLDLDLSYHFGRKYFLKDQRKIPLGSEMPVLFANYRKGIQSPVSQTDFDQVIIGIQVKRKIPGYGISTLDLQYGNFLNNRRVEFVDFKHFNGIQTLFLQQTSDRWSDIRQFRTLRYYEFSTNRYFVELHYIHNFGGALLNNFRLYSRLNIHTTAGLNLLITDQEKIYIEPFLGLENLFKVFKVQIAYGVDYTQINRLTLRIGFNFNPGLYQKYRRI</sequence>
<comment type="caution">
    <text evidence="2">The sequence shown here is derived from an EMBL/GenBank/DDBJ whole genome shotgun (WGS) entry which is preliminary data.</text>
</comment>
<organism evidence="2 3">
    <name type="scientific">Schleiferia thermophila</name>
    <dbReference type="NCBI Taxonomy" id="884107"/>
    <lineage>
        <taxon>Bacteria</taxon>
        <taxon>Pseudomonadati</taxon>
        <taxon>Bacteroidota</taxon>
        <taxon>Flavobacteriia</taxon>
        <taxon>Flavobacteriales</taxon>
        <taxon>Schleiferiaceae</taxon>
        <taxon>Schleiferia</taxon>
    </lineage>
</organism>
<feature type="signal peptide" evidence="1">
    <location>
        <begin position="1"/>
        <end position="27"/>
    </location>
</feature>